<accession>A0A146KPN1</accession>
<evidence type="ECO:0000313" key="1">
    <source>
        <dbReference type="EMBL" id="JAP97211.1"/>
    </source>
</evidence>
<dbReference type="AlphaFoldDB" id="A0A146KPN1"/>
<dbReference type="EMBL" id="GDHC01021417">
    <property type="protein sequence ID" value="JAP97211.1"/>
    <property type="molecule type" value="Transcribed_RNA"/>
</dbReference>
<name>A0A146KPN1_LYGHE</name>
<protein>
    <submittedName>
        <fullName evidence="1">Uncharacterized protein</fullName>
    </submittedName>
</protein>
<sequence>MDQLQNVVIQGRSQLPLLFKVHLKDKLLTREKFMAGMELIGNGMRKQLTQQQKEAIYEFMRQRSANSDEVYFETFLLCMYVFDNRTLNGVNMPSITEMKELGLGPIYFKNNSFSSLQHISM</sequence>
<reference evidence="1" key="1">
    <citation type="journal article" date="2016" name="Gigascience">
        <title>De novo construction of an expanded transcriptome assembly for the western tarnished plant bug, Lygus hesperus.</title>
        <authorList>
            <person name="Tassone E.E."/>
            <person name="Geib S.M."/>
            <person name="Hall B."/>
            <person name="Fabrick J.A."/>
            <person name="Brent C.S."/>
            <person name="Hull J.J."/>
        </authorList>
    </citation>
    <scope>NUCLEOTIDE SEQUENCE</scope>
</reference>
<proteinExistence type="predicted"/>
<organism evidence="1">
    <name type="scientific">Lygus hesperus</name>
    <name type="common">Western plant bug</name>
    <dbReference type="NCBI Taxonomy" id="30085"/>
    <lineage>
        <taxon>Eukaryota</taxon>
        <taxon>Metazoa</taxon>
        <taxon>Ecdysozoa</taxon>
        <taxon>Arthropoda</taxon>
        <taxon>Hexapoda</taxon>
        <taxon>Insecta</taxon>
        <taxon>Pterygota</taxon>
        <taxon>Neoptera</taxon>
        <taxon>Paraneoptera</taxon>
        <taxon>Hemiptera</taxon>
        <taxon>Heteroptera</taxon>
        <taxon>Panheteroptera</taxon>
        <taxon>Cimicomorpha</taxon>
        <taxon>Miridae</taxon>
        <taxon>Mirini</taxon>
        <taxon>Lygus</taxon>
    </lineage>
</organism>
<gene>
    <name evidence="1" type="ORF">g.9326</name>
</gene>